<feature type="transmembrane region" description="Helical" evidence="1">
    <location>
        <begin position="355"/>
        <end position="381"/>
    </location>
</feature>
<proteinExistence type="predicted"/>
<organism evidence="2 3">
    <name type="scientific">Plenodomus tracheiphilus IPT5</name>
    <dbReference type="NCBI Taxonomy" id="1408161"/>
    <lineage>
        <taxon>Eukaryota</taxon>
        <taxon>Fungi</taxon>
        <taxon>Dikarya</taxon>
        <taxon>Ascomycota</taxon>
        <taxon>Pezizomycotina</taxon>
        <taxon>Dothideomycetes</taxon>
        <taxon>Pleosporomycetidae</taxon>
        <taxon>Pleosporales</taxon>
        <taxon>Pleosporineae</taxon>
        <taxon>Leptosphaeriaceae</taxon>
        <taxon>Plenodomus</taxon>
    </lineage>
</organism>
<protein>
    <submittedName>
        <fullName evidence="2">Uncharacterized protein</fullName>
    </submittedName>
</protein>
<dbReference type="OrthoDB" id="3903561at2759"/>
<feature type="transmembrane region" description="Helical" evidence="1">
    <location>
        <begin position="467"/>
        <end position="490"/>
    </location>
</feature>
<dbReference type="Proteomes" id="UP000799423">
    <property type="component" value="Unassembled WGS sequence"/>
</dbReference>
<reference evidence="2" key="1">
    <citation type="submission" date="2020-01" db="EMBL/GenBank/DDBJ databases">
        <authorList>
            <consortium name="DOE Joint Genome Institute"/>
            <person name="Haridas S."/>
            <person name="Albert R."/>
            <person name="Binder M."/>
            <person name="Bloem J."/>
            <person name="Labutti K."/>
            <person name="Salamov A."/>
            <person name="Andreopoulos B."/>
            <person name="Baker S.E."/>
            <person name="Barry K."/>
            <person name="Bills G."/>
            <person name="Bluhm B.H."/>
            <person name="Cannon C."/>
            <person name="Castanera R."/>
            <person name="Culley D.E."/>
            <person name="Daum C."/>
            <person name="Ezra D."/>
            <person name="Gonzalez J.B."/>
            <person name="Henrissat B."/>
            <person name="Kuo A."/>
            <person name="Liang C."/>
            <person name="Lipzen A."/>
            <person name="Lutzoni F."/>
            <person name="Magnuson J."/>
            <person name="Mondo S."/>
            <person name="Nolan M."/>
            <person name="Ohm R."/>
            <person name="Pangilinan J."/>
            <person name="Park H.-J."/>
            <person name="Ramirez L."/>
            <person name="Alfaro M."/>
            <person name="Sun H."/>
            <person name="Tritt A."/>
            <person name="Yoshinaga Y."/>
            <person name="Zwiers L.-H."/>
            <person name="Turgeon B.G."/>
            <person name="Goodwin S.B."/>
            <person name="Spatafora J.W."/>
            <person name="Crous P.W."/>
            <person name="Grigoriev I.V."/>
        </authorList>
    </citation>
    <scope>NUCLEOTIDE SEQUENCE</scope>
    <source>
        <strain evidence="2">IPT5</strain>
    </source>
</reference>
<feature type="transmembrane region" description="Helical" evidence="1">
    <location>
        <begin position="518"/>
        <end position="538"/>
    </location>
</feature>
<evidence type="ECO:0000313" key="3">
    <source>
        <dbReference type="Proteomes" id="UP000799423"/>
    </source>
</evidence>
<evidence type="ECO:0000256" key="1">
    <source>
        <dbReference type="SAM" id="Phobius"/>
    </source>
</evidence>
<keyword evidence="1" id="KW-0812">Transmembrane</keyword>
<gene>
    <name evidence="2" type="ORF">T440DRAFT_556724</name>
</gene>
<keyword evidence="1" id="KW-1133">Transmembrane helix</keyword>
<keyword evidence="1" id="KW-0472">Membrane</keyword>
<evidence type="ECO:0000313" key="2">
    <source>
        <dbReference type="EMBL" id="KAF2848402.1"/>
    </source>
</evidence>
<accession>A0A6A7AZ62</accession>
<feature type="transmembrane region" description="Helical" evidence="1">
    <location>
        <begin position="38"/>
        <end position="59"/>
    </location>
</feature>
<sequence>MQSTTKKGRSCLAQFWLDGHFQLRNDIRTSWRLSGLKFLAAMWVAGVCLSLAILLQLGLSKRWGVLRKYSFEACQPDGTFSLFPQDYDYFSKSGFFQITLGHGQLSFTQAKVIDVAWDIVCGRGGQVVVAFVSWRVFANYVTTSMEVAPVTFSTYRTVFLQNESMFTAIPRLLRDFTRRRGLHSKVAMAFMIATMFFIWSFPSFASSMTGYSGNVKAYIQDDDSNYIPFNTFRRPLFIVHDGDRIGENKDYIVFDDLYLSAGSDTPDIFRGNSTRCLVLNYVRRYGPDGWLQSNSSVFSTITLEPPILNISAYYVPYKHVTQKVWMHDNTTYSLDHISNQGTCQPIETYQWGFSYIQLIIMLIFCLIWATGISCMHIHAYYTMKHRGRTDVAGVYKATLELAHAMNTHLLTTGEFSTKEILALTESELHTRLDKDNRGGAVAYDNPLVLDGNEKGGVGFKSWIRKEAWWLSAIFVLLGCFCSPVMMLPFAHFWGLPGFPAGLILAVCVSESGPGRGVMLFWLALVLGSLITVGTVCGLPG</sequence>
<feature type="transmembrane region" description="Helical" evidence="1">
    <location>
        <begin position="186"/>
        <end position="205"/>
    </location>
</feature>
<name>A0A6A7AZ62_9PLEO</name>
<dbReference type="AlphaFoldDB" id="A0A6A7AZ62"/>
<dbReference type="EMBL" id="MU006318">
    <property type="protein sequence ID" value="KAF2848402.1"/>
    <property type="molecule type" value="Genomic_DNA"/>
</dbReference>
<keyword evidence="3" id="KW-1185">Reference proteome</keyword>